<evidence type="ECO:0000313" key="3">
    <source>
        <dbReference type="Proteomes" id="UP000053831"/>
    </source>
</evidence>
<organism evidence="2 3">
    <name type="scientific">Escovopsis weberi</name>
    <dbReference type="NCBI Taxonomy" id="150374"/>
    <lineage>
        <taxon>Eukaryota</taxon>
        <taxon>Fungi</taxon>
        <taxon>Dikarya</taxon>
        <taxon>Ascomycota</taxon>
        <taxon>Pezizomycotina</taxon>
        <taxon>Sordariomycetes</taxon>
        <taxon>Hypocreomycetidae</taxon>
        <taxon>Hypocreales</taxon>
        <taxon>Hypocreaceae</taxon>
        <taxon>Escovopsis</taxon>
    </lineage>
</organism>
<evidence type="ECO:0000313" key="2">
    <source>
        <dbReference type="EMBL" id="KOS20314.1"/>
    </source>
</evidence>
<accession>A0A0M8N491</accession>
<reference evidence="2 3" key="1">
    <citation type="submission" date="2015-07" db="EMBL/GenBank/DDBJ databases">
        <title>The genome of the fungus Escovopsis weberi, a specialized disease agent of ant agriculture.</title>
        <authorList>
            <person name="de Man T.J."/>
            <person name="Stajich J.E."/>
            <person name="Kubicek C.P."/>
            <person name="Chenthamara K."/>
            <person name="Atanasova L."/>
            <person name="Druzhinina I.S."/>
            <person name="Birnbaum S."/>
            <person name="Barribeau S.M."/>
            <person name="Teiling C."/>
            <person name="Suen G."/>
            <person name="Currie C."/>
            <person name="Gerardo N.M."/>
        </authorList>
    </citation>
    <scope>NUCLEOTIDE SEQUENCE [LARGE SCALE GENOMIC DNA]</scope>
</reference>
<proteinExistence type="predicted"/>
<protein>
    <submittedName>
        <fullName evidence="2">Uncharacterized protein</fullName>
    </submittedName>
</protein>
<sequence length="201" mass="22944">MLSIHPSEVQHYHLPSIPLPIYYTSFVHSANTILPMPHRQPPSPASSVGEPALPSSWGHQQQQHQHHHHHQHHQHHHQPQQHHHHHQHHDMPLAHSGGFGGSGSGEDRAREAADKERLRQEAAVAQALEIARESPDGASDPTVRKLLDAALGEIWRRVEDQPDSYVMTRHEFAVFNFFQHRFVGDAKAQSARKRYWDNARA</sequence>
<dbReference type="AlphaFoldDB" id="A0A0M8N491"/>
<name>A0A0M8N491_ESCWE</name>
<comment type="caution">
    <text evidence="2">The sequence shown here is derived from an EMBL/GenBank/DDBJ whole genome shotgun (WGS) entry which is preliminary data.</text>
</comment>
<evidence type="ECO:0000256" key="1">
    <source>
        <dbReference type="SAM" id="MobiDB-lite"/>
    </source>
</evidence>
<feature type="region of interest" description="Disordered" evidence="1">
    <location>
        <begin position="34"/>
        <end position="119"/>
    </location>
</feature>
<keyword evidence="3" id="KW-1185">Reference proteome</keyword>
<gene>
    <name evidence="2" type="ORF">ESCO_006251</name>
</gene>
<feature type="compositionally biased region" description="Basic residues" evidence="1">
    <location>
        <begin position="64"/>
        <end position="88"/>
    </location>
</feature>
<dbReference type="OrthoDB" id="5302289at2759"/>
<dbReference type="EMBL" id="LGSR01000018">
    <property type="protein sequence ID" value="KOS20314.1"/>
    <property type="molecule type" value="Genomic_DNA"/>
</dbReference>
<dbReference type="Proteomes" id="UP000053831">
    <property type="component" value="Unassembled WGS sequence"/>
</dbReference>
<feature type="compositionally biased region" description="Basic and acidic residues" evidence="1">
    <location>
        <begin position="105"/>
        <end position="119"/>
    </location>
</feature>